<dbReference type="SUPFAM" id="SSF53300">
    <property type="entry name" value="vWA-like"/>
    <property type="match status" value="1"/>
</dbReference>
<gene>
    <name evidence="3" type="ordered locus">bpr_I2207</name>
</gene>
<dbReference type="STRING" id="515622.bpr_I2207"/>
<protein>
    <submittedName>
        <fullName evidence="3">von Willebrand factor type A domain-containing protein</fullName>
    </submittedName>
</protein>
<proteinExistence type="predicted"/>
<evidence type="ECO:0000259" key="2">
    <source>
        <dbReference type="PROSITE" id="PS50234"/>
    </source>
</evidence>
<dbReference type="AlphaFoldDB" id="E0RX32"/>
<evidence type="ECO:0000313" key="4">
    <source>
        <dbReference type="Proteomes" id="UP000001299"/>
    </source>
</evidence>
<keyword evidence="1" id="KW-0472">Membrane</keyword>
<feature type="transmembrane region" description="Helical" evidence="1">
    <location>
        <begin position="349"/>
        <end position="368"/>
    </location>
</feature>
<accession>E0RX32</accession>
<dbReference type="Gene3D" id="3.40.50.410">
    <property type="entry name" value="von Willebrand factor, type A domain"/>
    <property type="match status" value="1"/>
</dbReference>
<evidence type="ECO:0000256" key="1">
    <source>
        <dbReference type="SAM" id="Phobius"/>
    </source>
</evidence>
<name>E0RX32_BUTPB</name>
<keyword evidence="1" id="KW-1133">Transmembrane helix</keyword>
<dbReference type="KEGG" id="bpb:bpr_I2207"/>
<dbReference type="HOGENOM" id="CLU_046646_1_0_9"/>
<dbReference type="eggNOG" id="COG2304">
    <property type="taxonomic scope" value="Bacteria"/>
</dbReference>
<dbReference type="SMART" id="SM00327">
    <property type="entry name" value="VWA"/>
    <property type="match status" value="1"/>
</dbReference>
<feature type="domain" description="VWFA" evidence="2">
    <location>
        <begin position="98"/>
        <end position="338"/>
    </location>
</feature>
<keyword evidence="4" id="KW-1185">Reference proteome</keyword>
<keyword evidence="1" id="KW-0812">Transmembrane</keyword>
<dbReference type="Proteomes" id="UP000001299">
    <property type="component" value="Chromosome 1"/>
</dbReference>
<dbReference type="InterPro" id="IPR002035">
    <property type="entry name" value="VWF_A"/>
</dbReference>
<organism evidence="3 4">
    <name type="scientific">Butyrivibrio proteoclasticus (strain ATCC 51982 / DSM 14932 / B316)</name>
    <name type="common">Clostridium proteoclasticum</name>
    <dbReference type="NCBI Taxonomy" id="515622"/>
    <lineage>
        <taxon>Bacteria</taxon>
        <taxon>Bacillati</taxon>
        <taxon>Bacillota</taxon>
        <taxon>Clostridia</taxon>
        <taxon>Lachnospirales</taxon>
        <taxon>Lachnospiraceae</taxon>
        <taxon>Butyrivibrio</taxon>
    </lineage>
</organism>
<dbReference type="EMBL" id="CP001810">
    <property type="protein sequence ID" value="ADL34940.1"/>
    <property type="molecule type" value="Genomic_DNA"/>
</dbReference>
<dbReference type="InterPro" id="IPR036465">
    <property type="entry name" value="vWFA_dom_sf"/>
</dbReference>
<feature type="transmembrane region" description="Helical" evidence="1">
    <location>
        <begin position="61"/>
        <end position="82"/>
    </location>
</feature>
<feature type="transmembrane region" description="Helical" evidence="1">
    <location>
        <begin position="7"/>
        <end position="26"/>
    </location>
</feature>
<sequence length="370" mass="41947">MELMNKWVIIVGILAAGIGIAVSVFFRLNGKDRYVSGTRVSNTSLLKSTKLYKALSLKYNILRGVLAIGMIGSFVSALLLVARPYQNQDVYTGVKKRDIIICMDVSYSLYDLNGELTDYLKGVVKGLAGDRIGINIFNTSTVTYVPLTDDYDYVAQKLDDLSEYFIMQKELYTEIYDVYGYEYYMYPSEVQKRYEELREKLEYYDAGTLLNNSSRGSSLIGEGLGTALYSFPYIEDTERTRVIIMCTDNELNSFGSQIMNLKEAAEYCKNKKVTVFSIFPSREAFYDPENYDYDACKNELERAVNKTGGLLYVRTPDLPVSAIVQDIQKQKVMMVNMVMTRETQDMPQNAFVALFLCLAFTCAAGLVLQK</sequence>
<dbReference type="RefSeq" id="WP_013281593.1">
    <property type="nucleotide sequence ID" value="NC_014387.1"/>
</dbReference>
<evidence type="ECO:0000313" key="3">
    <source>
        <dbReference type="EMBL" id="ADL34940.1"/>
    </source>
</evidence>
<reference evidence="3 4" key="1">
    <citation type="journal article" date="2010" name="PLoS ONE">
        <title>The glycobiome of the rumen bacterium Butyrivibrio proteoclasticus B316(T) highlights adaptation to a polysaccharide-rich environment.</title>
        <authorList>
            <person name="Kelly W.J."/>
            <person name="Leahy S.C."/>
            <person name="Altermann E."/>
            <person name="Yeoman C.J."/>
            <person name="Dunne J.C."/>
            <person name="Kong Z."/>
            <person name="Pacheco D.M."/>
            <person name="Li D."/>
            <person name="Noel S.J."/>
            <person name="Moon C.D."/>
            <person name="Cookson A.L."/>
            <person name="Attwood G.T."/>
        </authorList>
    </citation>
    <scope>NUCLEOTIDE SEQUENCE [LARGE SCALE GENOMIC DNA]</scope>
    <source>
        <strain evidence="4">ATCC 51982 / DSM 14932 / B316</strain>
    </source>
</reference>
<dbReference type="PROSITE" id="PS50234">
    <property type="entry name" value="VWFA"/>
    <property type="match status" value="1"/>
</dbReference>